<dbReference type="EMBL" id="JBIGHZ010000004">
    <property type="protein sequence ID" value="MFG6448895.1"/>
    <property type="molecule type" value="Genomic_DNA"/>
</dbReference>
<feature type="chain" id="PRO_5046637867" evidence="2">
    <location>
        <begin position="25"/>
        <end position="182"/>
    </location>
</feature>
<accession>A0ABW7FX38</accession>
<reference evidence="3 4" key="1">
    <citation type="submission" date="2024-08" db="EMBL/GenBank/DDBJ databases">
        <authorList>
            <person name="Lu H."/>
        </authorList>
    </citation>
    <scope>NUCLEOTIDE SEQUENCE [LARGE SCALE GENOMIC DNA]</scope>
    <source>
        <strain evidence="3 4">BYS180W</strain>
    </source>
</reference>
<comment type="caution">
    <text evidence="3">The sequence shown here is derived from an EMBL/GenBank/DDBJ whole genome shotgun (WGS) entry which is preliminary data.</text>
</comment>
<name>A0ABW7FX38_9BURK</name>
<evidence type="ECO:0000256" key="2">
    <source>
        <dbReference type="SAM" id="SignalP"/>
    </source>
</evidence>
<feature type="region of interest" description="Disordered" evidence="1">
    <location>
        <begin position="27"/>
        <end position="118"/>
    </location>
</feature>
<evidence type="ECO:0000313" key="3">
    <source>
        <dbReference type="EMBL" id="MFG6448895.1"/>
    </source>
</evidence>
<proteinExistence type="predicted"/>
<organism evidence="3 4">
    <name type="scientific">Roseateles rivi</name>
    <dbReference type="NCBI Taxonomy" id="3299028"/>
    <lineage>
        <taxon>Bacteria</taxon>
        <taxon>Pseudomonadati</taxon>
        <taxon>Pseudomonadota</taxon>
        <taxon>Betaproteobacteria</taxon>
        <taxon>Burkholderiales</taxon>
        <taxon>Sphaerotilaceae</taxon>
        <taxon>Roseateles</taxon>
    </lineage>
</organism>
<keyword evidence="2" id="KW-0732">Signal</keyword>
<dbReference type="RefSeq" id="WP_394461569.1">
    <property type="nucleotide sequence ID" value="NZ_JBIGHZ010000004.1"/>
</dbReference>
<keyword evidence="4" id="KW-1185">Reference proteome</keyword>
<evidence type="ECO:0000256" key="1">
    <source>
        <dbReference type="SAM" id="MobiDB-lite"/>
    </source>
</evidence>
<dbReference type="Proteomes" id="UP001606099">
    <property type="component" value="Unassembled WGS sequence"/>
</dbReference>
<protein>
    <submittedName>
        <fullName evidence="3">Uncharacterized protein</fullName>
    </submittedName>
</protein>
<feature type="compositionally biased region" description="Low complexity" evidence="1">
    <location>
        <begin position="33"/>
        <end position="62"/>
    </location>
</feature>
<feature type="compositionally biased region" description="Pro residues" evidence="1">
    <location>
        <begin position="90"/>
        <end position="118"/>
    </location>
</feature>
<evidence type="ECO:0000313" key="4">
    <source>
        <dbReference type="Proteomes" id="UP001606099"/>
    </source>
</evidence>
<gene>
    <name evidence="3" type="ORF">ACG0Z6_11685</name>
</gene>
<feature type="signal peptide" evidence="2">
    <location>
        <begin position="1"/>
        <end position="24"/>
    </location>
</feature>
<sequence length="182" mass="18798">MRPSKRQALWASALGATLAATLWSATQDDEADAPAAAQALVRARPSPAAPSTATPGATASAAPTPPTWNPAPLQRQPWPSAKADALLAWAPPPPPPEAPPPPPPSPPPAPPPVAPPFPYQAIGRMEEGGQTVLFVANAQRSAALRVGDVLDGSWRVEHIGPQGAQLRWLPAGLPVNIALRPL</sequence>